<protein>
    <submittedName>
        <fullName evidence="4">Tetratricopeptide repeat protein</fullName>
    </submittedName>
</protein>
<dbReference type="Proteomes" id="UP001201549">
    <property type="component" value="Unassembled WGS sequence"/>
</dbReference>
<dbReference type="PANTHER" id="PTHR44858">
    <property type="entry name" value="TETRATRICOPEPTIDE REPEAT PROTEIN 6"/>
    <property type="match status" value="1"/>
</dbReference>
<keyword evidence="5" id="KW-1185">Reference proteome</keyword>
<comment type="caution">
    <text evidence="4">The sequence shown here is derived from an EMBL/GenBank/DDBJ whole genome shotgun (WGS) entry which is preliminary data.</text>
</comment>
<keyword evidence="1" id="KW-0677">Repeat</keyword>
<sequence>MKSHAIVASLLLSLTLTNISFANTDDATLKRAVKQIHKDIYDWKLDEAQQLLHQMIPRYPNSAELALQQGKYYYIKEPRQFAKAIAEFDRAEQLGLKDPELYFYRASAKSQPTESYLKKQHPDYAGALDDFRRAQQLHSERDLRFNIVGVLYEDGKYQQALAAVDDLIYDKPNALLKPDFYMMRGNIQAQLGQHEAALTSYDVAAKQYSYLDRLYQFKAVSLLALRRTDEALAAVYTGLSKNKGRNKRQLYFVRGMIHYQRREFSDALSDFSMSWRYDQQWALPLLGCYNSVMQSEYPAEADKFLELALTLDPSVVLDFNQQDLLKL</sequence>
<reference evidence="5" key="1">
    <citation type="submission" date="2023-07" db="EMBL/GenBank/DDBJ databases">
        <title>Shewanella mangrovi sp. nov., an acetaldehyde- degrading bacterium isolated from mangrove sediment.</title>
        <authorList>
            <person name="Liu Y."/>
        </authorList>
    </citation>
    <scope>NUCLEOTIDE SEQUENCE [LARGE SCALE GENOMIC DNA]</scope>
    <source>
        <strain evidence="5">C32</strain>
    </source>
</reference>
<dbReference type="EMBL" id="JAKOGG010000005">
    <property type="protein sequence ID" value="MCS4556729.1"/>
    <property type="molecule type" value="Genomic_DNA"/>
</dbReference>
<dbReference type="PANTHER" id="PTHR44858:SF1">
    <property type="entry name" value="UDP-N-ACETYLGLUCOSAMINE--PEPTIDE N-ACETYLGLUCOSAMINYLTRANSFERASE SPINDLY-RELATED"/>
    <property type="match status" value="1"/>
</dbReference>
<proteinExistence type="predicted"/>
<dbReference type="InterPro" id="IPR011990">
    <property type="entry name" value="TPR-like_helical_dom_sf"/>
</dbReference>
<dbReference type="RefSeq" id="WP_238896122.1">
    <property type="nucleotide sequence ID" value="NZ_JAKOGG010000005.1"/>
</dbReference>
<gene>
    <name evidence="4" type="ORF">L9G74_09775</name>
</gene>
<feature type="signal peptide" evidence="3">
    <location>
        <begin position="1"/>
        <end position="22"/>
    </location>
</feature>
<keyword evidence="3" id="KW-0732">Signal</keyword>
<keyword evidence="2" id="KW-0802">TPR repeat</keyword>
<dbReference type="InterPro" id="IPR050498">
    <property type="entry name" value="Ycf3"/>
</dbReference>
<feature type="chain" id="PRO_5046153459" evidence="3">
    <location>
        <begin position="23"/>
        <end position="327"/>
    </location>
</feature>
<dbReference type="Gene3D" id="1.25.40.10">
    <property type="entry name" value="Tetratricopeptide repeat domain"/>
    <property type="match status" value="1"/>
</dbReference>
<evidence type="ECO:0000256" key="1">
    <source>
        <dbReference type="ARBA" id="ARBA00022737"/>
    </source>
</evidence>
<organism evidence="4 5">
    <name type="scientific">Shewanella electrica</name>
    <dbReference type="NCBI Taxonomy" id="515560"/>
    <lineage>
        <taxon>Bacteria</taxon>
        <taxon>Pseudomonadati</taxon>
        <taxon>Pseudomonadota</taxon>
        <taxon>Gammaproteobacteria</taxon>
        <taxon>Alteromonadales</taxon>
        <taxon>Shewanellaceae</taxon>
        <taxon>Shewanella</taxon>
    </lineage>
</organism>
<accession>A0ABT2FNF0</accession>
<evidence type="ECO:0000256" key="3">
    <source>
        <dbReference type="SAM" id="SignalP"/>
    </source>
</evidence>
<evidence type="ECO:0000313" key="5">
    <source>
        <dbReference type="Proteomes" id="UP001201549"/>
    </source>
</evidence>
<dbReference type="SUPFAM" id="SSF48452">
    <property type="entry name" value="TPR-like"/>
    <property type="match status" value="2"/>
</dbReference>
<evidence type="ECO:0000256" key="2">
    <source>
        <dbReference type="ARBA" id="ARBA00022803"/>
    </source>
</evidence>
<dbReference type="Pfam" id="PF13432">
    <property type="entry name" value="TPR_16"/>
    <property type="match status" value="1"/>
</dbReference>
<name>A0ABT2FNF0_9GAMM</name>
<evidence type="ECO:0000313" key="4">
    <source>
        <dbReference type="EMBL" id="MCS4556729.1"/>
    </source>
</evidence>